<feature type="domain" description="Transposase Tc1-like" evidence="1">
    <location>
        <begin position="90"/>
        <end position="134"/>
    </location>
</feature>
<dbReference type="Ensembl" id="ENSSRHT00000069707.1">
    <property type="protein sequence ID" value="ENSSRHP00000067857.1"/>
    <property type="gene ID" value="ENSSRHG00000033718.1"/>
</dbReference>
<dbReference type="SUPFAM" id="SSF46689">
    <property type="entry name" value="Homeodomain-like"/>
    <property type="match status" value="1"/>
</dbReference>
<dbReference type="AlphaFoldDB" id="A0A673KN27"/>
<evidence type="ECO:0000313" key="2">
    <source>
        <dbReference type="Ensembl" id="ENSSRHP00000067857.1"/>
    </source>
</evidence>
<name>A0A673KN27_9TELE</name>
<dbReference type="GO" id="GO:0006313">
    <property type="term" value="P:DNA transposition"/>
    <property type="evidence" value="ECO:0007669"/>
    <property type="project" value="InterPro"/>
</dbReference>
<dbReference type="PANTHER" id="PTHR23022:SF135">
    <property type="entry name" value="SI:DKEY-77F5.3"/>
    <property type="match status" value="1"/>
</dbReference>
<organism evidence="2 3">
    <name type="scientific">Sinocyclocheilus rhinocerous</name>
    <dbReference type="NCBI Taxonomy" id="307959"/>
    <lineage>
        <taxon>Eukaryota</taxon>
        <taxon>Metazoa</taxon>
        <taxon>Chordata</taxon>
        <taxon>Craniata</taxon>
        <taxon>Vertebrata</taxon>
        <taxon>Euteleostomi</taxon>
        <taxon>Actinopterygii</taxon>
        <taxon>Neopterygii</taxon>
        <taxon>Teleostei</taxon>
        <taxon>Ostariophysi</taxon>
        <taxon>Cypriniformes</taxon>
        <taxon>Cyprinidae</taxon>
        <taxon>Cyprininae</taxon>
        <taxon>Sinocyclocheilus</taxon>
    </lineage>
</organism>
<dbReference type="InterPro" id="IPR002492">
    <property type="entry name" value="Transposase_Tc1-like"/>
</dbReference>
<evidence type="ECO:0000313" key="3">
    <source>
        <dbReference type="Proteomes" id="UP000472270"/>
    </source>
</evidence>
<dbReference type="Pfam" id="PF13384">
    <property type="entry name" value="HTH_23"/>
    <property type="match status" value="1"/>
</dbReference>
<reference evidence="2" key="1">
    <citation type="submission" date="2025-08" db="UniProtKB">
        <authorList>
            <consortium name="Ensembl"/>
        </authorList>
    </citation>
    <scope>IDENTIFICATION</scope>
</reference>
<dbReference type="InterPro" id="IPR009057">
    <property type="entry name" value="Homeodomain-like_sf"/>
</dbReference>
<accession>A0A673KN27</accession>
<dbReference type="Proteomes" id="UP000472270">
    <property type="component" value="Unassembled WGS sequence"/>
</dbReference>
<sequence>MSQVLRERAIGMPTAGMSTRAVARKLNVHFSTISHLQRRFREFGSTSNRPHNRRPRVTTPAQDLHIQHLHLQDRLRPATRTAAATIGLHNQRISAQTVRNRLREAHLHARHPNRGLDLTAVRRRNRLEWANAHIRWRLALWRGVLFTDESRFSLYRADGRQRVWRRVGERFADVNVVDRVAHGGGVVMVWAGVCYGQRTQVHFIDGILNAQRYRDEILRLIVVPFIHDHHLMLQHDNARPHVNAMLQGSVHNSWKLKTSQFLHGQHTHRTCHPLSMFGMLWIGVYDSVFQFLPISSNFAQPLKRSGPTFHRPQSTT</sequence>
<dbReference type="InterPro" id="IPR036397">
    <property type="entry name" value="RNaseH_sf"/>
</dbReference>
<dbReference type="Gene3D" id="1.10.10.10">
    <property type="entry name" value="Winged helix-like DNA-binding domain superfamily/Winged helix DNA-binding domain"/>
    <property type="match status" value="1"/>
</dbReference>
<keyword evidence="3" id="KW-1185">Reference proteome</keyword>
<dbReference type="GO" id="GO:0015074">
    <property type="term" value="P:DNA integration"/>
    <property type="evidence" value="ECO:0007669"/>
    <property type="project" value="InterPro"/>
</dbReference>
<dbReference type="PANTHER" id="PTHR23022">
    <property type="entry name" value="TRANSPOSABLE ELEMENT-RELATED"/>
    <property type="match status" value="1"/>
</dbReference>
<dbReference type="Pfam" id="PF01498">
    <property type="entry name" value="HTH_Tnp_Tc3_2"/>
    <property type="match status" value="1"/>
</dbReference>
<protein>
    <recommendedName>
        <fullName evidence="1">Transposase Tc1-like domain-containing protein</fullName>
    </recommendedName>
</protein>
<proteinExistence type="predicted"/>
<dbReference type="GO" id="GO:0003677">
    <property type="term" value="F:DNA binding"/>
    <property type="evidence" value="ECO:0007669"/>
    <property type="project" value="InterPro"/>
</dbReference>
<dbReference type="InterPro" id="IPR036388">
    <property type="entry name" value="WH-like_DNA-bd_sf"/>
</dbReference>
<evidence type="ECO:0000259" key="1">
    <source>
        <dbReference type="Pfam" id="PF01498"/>
    </source>
</evidence>
<reference evidence="2" key="2">
    <citation type="submission" date="2025-09" db="UniProtKB">
        <authorList>
            <consortium name="Ensembl"/>
        </authorList>
    </citation>
    <scope>IDENTIFICATION</scope>
</reference>
<dbReference type="InterPro" id="IPR052338">
    <property type="entry name" value="Transposase_5"/>
</dbReference>
<dbReference type="Gene3D" id="3.30.420.10">
    <property type="entry name" value="Ribonuclease H-like superfamily/Ribonuclease H"/>
    <property type="match status" value="1"/>
</dbReference>